<comment type="caution">
    <text evidence="1">The sequence shown here is derived from an EMBL/GenBank/DDBJ whole genome shotgun (WGS) entry which is preliminary data.</text>
</comment>
<protein>
    <recommendedName>
        <fullName evidence="3">F-box domain-containing protein</fullName>
    </recommendedName>
</protein>
<proteinExistence type="predicted"/>
<keyword evidence="2" id="KW-1185">Reference proteome</keyword>
<evidence type="ECO:0000313" key="1">
    <source>
        <dbReference type="EMBL" id="KAK6542120.1"/>
    </source>
</evidence>
<organism evidence="1 2">
    <name type="scientific">Orbilia ellipsospora</name>
    <dbReference type="NCBI Taxonomy" id="2528407"/>
    <lineage>
        <taxon>Eukaryota</taxon>
        <taxon>Fungi</taxon>
        <taxon>Dikarya</taxon>
        <taxon>Ascomycota</taxon>
        <taxon>Pezizomycotina</taxon>
        <taxon>Orbiliomycetes</taxon>
        <taxon>Orbiliales</taxon>
        <taxon>Orbiliaceae</taxon>
        <taxon>Orbilia</taxon>
    </lineage>
</organism>
<reference evidence="1 2" key="1">
    <citation type="submission" date="2019-10" db="EMBL/GenBank/DDBJ databases">
        <authorList>
            <person name="Palmer J.M."/>
        </authorList>
    </citation>
    <scope>NUCLEOTIDE SEQUENCE [LARGE SCALE GENOMIC DNA]</scope>
    <source>
        <strain evidence="1 2">TWF694</strain>
    </source>
</reference>
<sequence>MSSTGVLPTLSLDIQFIILEIADVEFQPTLSKVSPIWHAFLQRSPIARAKRYTQVHVQKYKSIQLRDDTAVPTMDSMLSIHRVFSDCTHLALDFNTESEDDFESCVKPDSDEAAENLALMVFQDDPICIVEDSRSSTDGKNSQQEIEFKQVLHFSAEKSIDLYKIGGVRDFREGTPCGAAQNCTVGQYLDLTFQRMRMIAVEEIEPGCEGWVNWVKLRKARRGREIRVRLRPHIATFKFQLDNKLLCGNDLLFSTYLNIDLWKVSLTELSPLVSPTMFPLNEPNPSNNHGGEDGDEVDIDEIEGLGSDYITNAGDEDYFFNTTADDIANVSDYDD</sequence>
<dbReference type="EMBL" id="JAVHJO010000003">
    <property type="protein sequence ID" value="KAK6542120.1"/>
    <property type="molecule type" value="Genomic_DNA"/>
</dbReference>
<accession>A0AAV9XJ17</accession>
<name>A0AAV9XJ17_9PEZI</name>
<dbReference type="AlphaFoldDB" id="A0AAV9XJ17"/>
<evidence type="ECO:0000313" key="2">
    <source>
        <dbReference type="Proteomes" id="UP001365542"/>
    </source>
</evidence>
<gene>
    <name evidence="1" type="ORF">TWF694_007887</name>
</gene>
<evidence type="ECO:0008006" key="3">
    <source>
        <dbReference type="Google" id="ProtNLM"/>
    </source>
</evidence>
<dbReference type="Proteomes" id="UP001365542">
    <property type="component" value="Unassembled WGS sequence"/>
</dbReference>